<dbReference type="GO" id="GO:0030527">
    <property type="term" value="F:structural constituent of chromatin"/>
    <property type="evidence" value="ECO:0007669"/>
    <property type="project" value="InterPro"/>
</dbReference>
<dbReference type="GO" id="GO:0000786">
    <property type="term" value="C:nucleosome"/>
    <property type="evidence" value="ECO:0007669"/>
    <property type="project" value="InterPro"/>
</dbReference>
<dbReference type="AlphaFoldDB" id="A0A914CED1"/>
<dbReference type="PANTHER" id="PTHR23428">
    <property type="entry name" value="HISTONE H2B"/>
    <property type="match status" value="1"/>
</dbReference>
<dbReference type="Gene3D" id="1.10.20.10">
    <property type="entry name" value="Histone, subunit A"/>
    <property type="match status" value="1"/>
</dbReference>
<organism evidence="2 3">
    <name type="scientific">Acrobeloides nanus</name>
    <dbReference type="NCBI Taxonomy" id="290746"/>
    <lineage>
        <taxon>Eukaryota</taxon>
        <taxon>Metazoa</taxon>
        <taxon>Ecdysozoa</taxon>
        <taxon>Nematoda</taxon>
        <taxon>Chromadorea</taxon>
        <taxon>Rhabditida</taxon>
        <taxon>Tylenchina</taxon>
        <taxon>Cephalobomorpha</taxon>
        <taxon>Cephaloboidea</taxon>
        <taxon>Cephalobidae</taxon>
        <taxon>Acrobeloides</taxon>
    </lineage>
</organism>
<dbReference type="GO" id="GO:0003677">
    <property type="term" value="F:DNA binding"/>
    <property type="evidence" value="ECO:0007669"/>
    <property type="project" value="InterPro"/>
</dbReference>
<comment type="similarity">
    <text evidence="1">Belongs to the histone H2B family.</text>
</comment>
<dbReference type="SMART" id="SM00427">
    <property type="entry name" value="H2B"/>
    <property type="match status" value="1"/>
</dbReference>
<evidence type="ECO:0000256" key="1">
    <source>
        <dbReference type="ARBA" id="ARBA00006846"/>
    </source>
</evidence>
<proteinExistence type="inferred from homology"/>
<protein>
    <submittedName>
        <fullName evidence="3">Histone H2B</fullName>
    </submittedName>
</protein>
<dbReference type="InterPro" id="IPR000558">
    <property type="entry name" value="Histone_H2B"/>
</dbReference>
<name>A0A914CED1_9BILA</name>
<evidence type="ECO:0000313" key="3">
    <source>
        <dbReference type="WBParaSite" id="ACRNAN_Path_96.g349.t1"/>
    </source>
</evidence>
<sequence>MSIMNSFNDVFERITAEASRLARYNCHTISSRKIQTSVRLIFLRELAKHAMTKSPAPSKSAMLKKCGRECVV</sequence>
<keyword evidence="2" id="KW-1185">Reference proteome</keyword>
<reference evidence="3" key="1">
    <citation type="submission" date="2022-11" db="UniProtKB">
        <authorList>
            <consortium name="WormBaseParasite"/>
        </authorList>
    </citation>
    <scope>IDENTIFICATION</scope>
</reference>
<accession>A0A914CED1</accession>
<dbReference type="Proteomes" id="UP000887540">
    <property type="component" value="Unplaced"/>
</dbReference>
<dbReference type="WBParaSite" id="ACRNAN_Path_96.g349.t1">
    <property type="protein sequence ID" value="ACRNAN_Path_96.g349.t1"/>
    <property type="gene ID" value="ACRNAN_Path_96.g349"/>
</dbReference>
<dbReference type="InterPro" id="IPR009072">
    <property type="entry name" value="Histone-fold"/>
</dbReference>
<evidence type="ECO:0000313" key="2">
    <source>
        <dbReference type="Proteomes" id="UP000887540"/>
    </source>
</evidence>
<dbReference type="GO" id="GO:0046982">
    <property type="term" value="F:protein heterodimerization activity"/>
    <property type="evidence" value="ECO:0007669"/>
    <property type="project" value="InterPro"/>
</dbReference>
<dbReference type="SUPFAM" id="SSF47113">
    <property type="entry name" value="Histone-fold"/>
    <property type="match status" value="1"/>
</dbReference>